<dbReference type="Gene3D" id="1.10.10.10">
    <property type="entry name" value="Winged helix-like DNA-binding domain superfamily/Winged helix DNA-binding domain"/>
    <property type="match status" value="1"/>
</dbReference>
<evidence type="ECO:0000259" key="1">
    <source>
        <dbReference type="PROSITE" id="PS50995"/>
    </source>
</evidence>
<dbReference type="PANTHER" id="PTHR33164:SF57">
    <property type="entry name" value="MARR-FAMILY TRANSCRIPTIONAL REGULATOR"/>
    <property type="match status" value="1"/>
</dbReference>
<dbReference type="InterPro" id="IPR036390">
    <property type="entry name" value="WH_DNA-bd_sf"/>
</dbReference>
<organism evidence="2 3">
    <name type="scientific">Paeniglutamicibacter terrestris</name>
    <dbReference type="NCBI Taxonomy" id="2723403"/>
    <lineage>
        <taxon>Bacteria</taxon>
        <taxon>Bacillati</taxon>
        <taxon>Actinomycetota</taxon>
        <taxon>Actinomycetes</taxon>
        <taxon>Micrococcales</taxon>
        <taxon>Micrococcaceae</taxon>
        <taxon>Paeniglutamicibacter</taxon>
    </lineage>
</organism>
<dbReference type="Proteomes" id="UP000746595">
    <property type="component" value="Unassembled WGS sequence"/>
</dbReference>
<dbReference type="SUPFAM" id="SSF46785">
    <property type="entry name" value="Winged helix' DNA-binding domain"/>
    <property type="match status" value="1"/>
</dbReference>
<comment type="caution">
    <text evidence="2">The sequence shown here is derived from an EMBL/GenBank/DDBJ whole genome shotgun (WGS) entry which is preliminary data.</text>
</comment>
<dbReference type="InterPro" id="IPR039422">
    <property type="entry name" value="MarR/SlyA-like"/>
</dbReference>
<dbReference type="Pfam" id="PF01047">
    <property type="entry name" value="MarR"/>
    <property type="match status" value="1"/>
</dbReference>
<protein>
    <submittedName>
        <fullName evidence="2">MarR family transcriptional regulator</fullName>
    </submittedName>
</protein>
<dbReference type="PRINTS" id="PR00598">
    <property type="entry name" value="HTHMARR"/>
</dbReference>
<name>A0ABX1G1F0_9MICC</name>
<dbReference type="InterPro" id="IPR036388">
    <property type="entry name" value="WH-like_DNA-bd_sf"/>
</dbReference>
<dbReference type="PROSITE" id="PS50995">
    <property type="entry name" value="HTH_MARR_2"/>
    <property type="match status" value="1"/>
</dbReference>
<gene>
    <name evidence="2" type="ORF">HED64_05020</name>
</gene>
<dbReference type="InterPro" id="IPR000835">
    <property type="entry name" value="HTH_MarR-typ"/>
</dbReference>
<sequence length="160" mass="17815">MHSAAAPAESSTGAGDPIHWEVVDEVERQFGILMVNAKNSLKTRAAAIDPQLSMMGFKVLTLLVRSGAKQQGFLAEQMEIDKAMMSRTIKSLECLGLAERRMDPEDGRAQLVSMTTEGRQRMDTMLAGDRRMLQDRLSEWGTEEVRRFADLLAKLNDSKS</sequence>
<accession>A0ABX1G1F0</accession>
<dbReference type="RefSeq" id="WP_168150945.1">
    <property type="nucleotide sequence ID" value="NZ_JAAWVT010000001.1"/>
</dbReference>
<dbReference type="PANTHER" id="PTHR33164">
    <property type="entry name" value="TRANSCRIPTIONAL REGULATOR, MARR FAMILY"/>
    <property type="match status" value="1"/>
</dbReference>
<evidence type="ECO:0000313" key="2">
    <source>
        <dbReference type="EMBL" id="NKG20076.1"/>
    </source>
</evidence>
<proteinExistence type="predicted"/>
<keyword evidence="3" id="KW-1185">Reference proteome</keyword>
<reference evidence="2 3" key="1">
    <citation type="submission" date="2020-04" db="EMBL/GenBank/DDBJ databases">
        <title>Paeniglutamicibacter sp. ANT13_2, a novel actinomycete isolated from sediment in Antarctica.</title>
        <authorList>
            <person name="Sakdapetsiri C."/>
            <person name="Pinyakong O."/>
        </authorList>
    </citation>
    <scope>NUCLEOTIDE SEQUENCE [LARGE SCALE GENOMIC DNA]</scope>
    <source>
        <strain evidence="2 3">ANT13_2</strain>
    </source>
</reference>
<evidence type="ECO:0000313" key="3">
    <source>
        <dbReference type="Proteomes" id="UP000746595"/>
    </source>
</evidence>
<feature type="domain" description="HTH marR-type" evidence="1">
    <location>
        <begin position="27"/>
        <end position="157"/>
    </location>
</feature>
<dbReference type="SMART" id="SM00347">
    <property type="entry name" value="HTH_MARR"/>
    <property type="match status" value="1"/>
</dbReference>
<dbReference type="EMBL" id="JAAWVT010000001">
    <property type="protein sequence ID" value="NKG20076.1"/>
    <property type="molecule type" value="Genomic_DNA"/>
</dbReference>